<feature type="repeat" description="PPR" evidence="2">
    <location>
        <begin position="428"/>
        <end position="462"/>
    </location>
</feature>
<dbReference type="NCBIfam" id="TIGR00756">
    <property type="entry name" value="PPR"/>
    <property type="match status" value="4"/>
</dbReference>
<dbReference type="AlphaFoldDB" id="A0AAW1W1K6"/>
<proteinExistence type="predicted"/>
<dbReference type="GO" id="GO:0099402">
    <property type="term" value="P:plant organ development"/>
    <property type="evidence" value="ECO:0007669"/>
    <property type="project" value="UniProtKB-ARBA"/>
</dbReference>
<evidence type="ECO:0000313" key="3">
    <source>
        <dbReference type="EMBL" id="KAK9912595.1"/>
    </source>
</evidence>
<dbReference type="Pfam" id="PF13041">
    <property type="entry name" value="PPR_2"/>
    <property type="match status" value="3"/>
</dbReference>
<dbReference type="InterPro" id="IPR002885">
    <property type="entry name" value="PPR_rpt"/>
</dbReference>
<dbReference type="FunFam" id="1.25.40.10:FF:000158">
    <property type="entry name" value="pentatricopeptide repeat-containing protein At2g33680"/>
    <property type="match status" value="1"/>
</dbReference>
<dbReference type="Proteomes" id="UP001457282">
    <property type="component" value="Unassembled WGS sequence"/>
</dbReference>
<protein>
    <recommendedName>
        <fullName evidence="5">Pentatricopeptide repeat-containing protein</fullName>
    </recommendedName>
</protein>
<dbReference type="GO" id="GO:0009451">
    <property type="term" value="P:RNA modification"/>
    <property type="evidence" value="ECO:0007669"/>
    <property type="project" value="InterPro"/>
</dbReference>
<dbReference type="PANTHER" id="PTHR24015:SF47">
    <property type="entry name" value="OS01G0374200 PROTEIN"/>
    <property type="match status" value="1"/>
</dbReference>
<dbReference type="PANTHER" id="PTHR24015">
    <property type="entry name" value="OS07G0578800 PROTEIN-RELATED"/>
    <property type="match status" value="1"/>
</dbReference>
<dbReference type="FunFam" id="1.25.40.10:FF:000687">
    <property type="entry name" value="Pentatricopeptide repeat-containing protein At4g33170"/>
    <property type="match status" value="1"/>
</dbReference>
<gene>
    <name evidence="3" type="ORF">M0R45_036452</name>
</gene>
<dbReference type="EMBL" id="JBEDUW010000007">
    <property type="protein sequence ID" value="KAK9912595.1"/>
    <property type="molecule type" value="Genomic_DNA"/>
</dbReference>
<keyword evidence="4" id="KW-1185">Reference proteome</keyword>
<dbReference type="Gene3D" id="1.25.40.10">
    <property type="entry name" value="Tetratricopeptide repeat domain"/>
    <property type="match status" value="5"/>
</dbReference>
<reference evidence="3 4" key="1">
    <citation type="journal article" date="2023" name="G3 (Bethesda)">
        <title>A chromosome-length genome assembly and annotation of blackberry (Rubus argutus, cv. 'Hillquist').</title>
        <authorList>
            <person name="Bruna T."/>
            <person name="Aryal R."/>
            <person name="Dudchenko O."/>
            <person name="Sargent D.J."/>
            <person name="Mead D."/>
            <person name="Buti M."/>
            <person name="Cavallini A."/>
            <person name="Hytonen T."/>
            <person name="Andres J."/>
            <person name="Pham M."/>
            <person name="Weisz D."/>
            <person name="Mascagni F."/>
            <person name="Usai G."/>
            <person name="Natali L."/>
            <person name="Bassil N."/>
            <person name="Fernandez G.E."/>
            <person name="Lomsadze A."/>
            <person name="Armour M."/>
            <person name="Olukolu B."/>
            <person name="Poorten T."/>
            <person name="Britton C."/>
            <person name="Davik J."/>
            <person name="Ashrafi H."/>
            <person name="Aiden E.L."/>
            <person name="Borodovsky M."/>
            <person name="Worthington M."/>
        </authorList>
    </citation>
    <scope>NUCLEOTIDE SEQUENCE [LARGE SCALE GENOMIC DNA]</scope>
    <source>
        <strain evidence="3">PI 553951</strain>
    </source>
</reference>
<dbReference type="FunFam" id="1.25.40.10:FF:000955">
    <property type="entry name" value="Tetratricopeptide repeat (TPR)-like superfamily protein"/>
    <property type="match status" value="1"/>
</dbReference>
<evidence type="ECO:0000313" key="4">
    <source>
        <dbReference type="Proteomes" id="UP001457282"/>
    </source>
</evidence>
<evidence type="ECO:0008006" key="5">
    <source>
        <dbReference type="Google" id="ProtNLM"/>
    </source>
</evidence>
<dbReference type="Pfam" id="PF20431">
    <property type="entry name" value="E_motif"/>
    <property type="match status" value="1"/>
</dbReference>
<sequence length="650" mass="72665">MRRHTTAQLVFETTPNKDVVSWNNLINVYSHHGSTGCSLVMELFRRMRAENTFPNAHTFAGVFTAAASYEASEVFVGRQVHTLAIKAASFSDVFVGSSLLNMYCKMGLVSDARKVFDRMPERNSVSWATMISGYAMQRLAGDAVGLFGLMRGREENVEVNEFILTSVVSALAVPEFVDTGKQIHSLAVKNGLISFVSVGNALVTMYAKCGNLDDALRTFKLSGDKNSITWSAMICGFAQSGDSQKALNLLRDMHFSGIMPSQYTFVGVINACCDIGALKEGQQVHSYLLKLGFEFQKYIMSALVDMYANCGRVCDARNGFDYLKEPDVVLWTCMIGGYVQNGEYEAALSLYCRMHKEGIMPNKLTMTSVLKACSSLSSFEHGKQMHARTIKYGFSLEVPIGSALSTMYAKCGNLEDGNLVFRRMPVRDVISWNAMISGLSQNGQGIEALELFEEMRLGGTKPNDVTFVNVLSACSHMGFVKRGWIYFKMMYNEFGISPRVDHYACMVDVLSRAGKLDEAKEFIESATIDHGICLWRILLSACRNYQNFELGAYAGEKLIELGTPESSTYVLLSSIYNSLGRREDVERVRRMMNLRGVSKEPGCSWIELKNQVHVFVVRDEMHPQIENIYAEIRRLIKHMKDEGYQPSSTF</sequence>
<feature type="repeat" description="PPR" evidence="2">
    <location>
        <begin position="226"/>
        <end position="260"/>
    </location>
</feature>
<evidence type="ECO:0000256" key="1">
    <source>
        <dbReference type="ARBA" id="ARBA00022737"/>
    </source>
</evidence>
<dbReference type="FunFam" id="1.25.40.10:FF:000031">
    <property type="entry name" value="Pentatricopeptide repeat-containing protein mitochondrial"/>
    <property type="match status" value="1"/>
</dbReference>
<dbReference type="GO" id="GO:0003723">
    <property type="term" value="F:RNA binding"/>
    <property type="evidence" value="ECO:0007669"/>
    <property type="project" value="InterPro"/>
</dbReference>
<feature type="repeat" description="PPR" evidence="2">
    <location>
        <begin position="18"/>
        <end position="54"/>
    </location>
</feature>
<evidence type="ECO:0000256" key="2">
    <source>
        <dbReference type="PROSITE-ProRule" id="PRU00708"/>
    </source>
</evidence>
<feature type="repeat" description="PPR" evidence="2">
    <location>
        <begin position="92"/>
        <end position="126"/>
    </location>
</feature>
<accession>A0AAW1W1K6</accession>
<organism evidence="3 4">
    <name type="scientific">Rubus argutus</name>
    <name type="common">Southern blackberry</name>
    <dbReference type="NCBI Taxonomy" id="59490"/>
    <lineage>
        <taxon>Eukaryota</taxon>
        <taxon>Viridiplantae</taxon>
        <taxon>Streptophyta</taxon>
        <taxon>Embryophyta</taxon>
        <taxon>Tracheophyta</taxon>
        <taxon>Spermatophyta</taxon>
        <taxon>Magnoliopsida</taxon>
        <taxon>eudicotyledons</taxon>
        <taxon>Gunneridae</taxon>
        <taxon>Pentapetalae</taxon>
        <taxon>rosids</taxon>
        <taxon>fabids</taxon>
        <taxon>Rosales</taxon>
        <taxon>Rosaceae</taxon>
        <taxon>Rosoideae</taxon>
        <taxon>Rosoideae incertae sedis</taxon>
        <taxon>Rubus</taxon>
    </lineage>
</organism>
<keyword evidence="1" id="KW-0677">Repeat</keyword>
<name>A0AAW1W1K6_RUBAR</name>
<dbReference type="InterPro" id="IPR046848">
    <property type="entry name" value="E_motif"/>
</dbReference>
<feature type="repeat" description="PPR" evidence="2">
    <location>
        <begin position="327"/>
        <end position="361"/>
    </location>
</feature>
<comment type="caution">
    <text evidence="3">The sequence shown here is derived from an EMBL/GenBank/DDBJ whole genome shotgun (WGS) entry which is preliminary data.</text>
</comment>
<dbReference type="InterPro" id="IPR046960">
    <property type="entry name" value="PPR_At4g14850-like_plant"/>
</dbReference>
<dbReference type="Pfam" id="PF01535">
    <property type="entry name" value="PPR"/>
    <property type="match status" value="5"/>
</dbReference>
<dbReference type="InterPro" id="IPR011990">
    <property type="entry name" value="TPR-like_helical_dom_sf"/>
</dbReference>
<dbReference type="PROSITE" id="PS51375">
    <property type="entry name" value="PPR"/>
    <property type="match status" value="5"/>
</dbReference>